<dbReference type="AlphaFoldDB" id="A0A7L1NB55"/>
<dbReference type="InterPro" id="IPR057595">
    <property type="entry name" value="TopB1_SLF1_BRCT"/>
</dbReference>
<evidence type="ECO:0000256" key="8">
    <source>
        <dbReference type="ARBA" id="ARBA00023242"/>
    </source>
</evidence>
<dbReference type="InterPro" id="IPR042479">
    <property type="entry name" value="Slf1"/>
</dbReference>
<dbReference type="Gene3D" id="3.40.50.10190">
    <property type="entry name" value="BRCT domain"/>
    <property type="match status" value="2"/>
</dbReference>
<keyword evidence="7" id="KW-0206">Cytoskeleton</keyword>
<dbReference type="GO" id="GO:2000781">
    <property type="term" value="P:positive regulation of double-strand break repair"/>
    <property type="evidence" value="ECO:0007669"/>
    <property type="project" value="InterPro"/>
</dbReference>
<dbReference type="GO" id="GO:0005634">
    <property type="term" value="C:nucleus"/>
    <property type="evidence" value="ECO:0007669"/>
    <property type="project" value="UniProtKB-SubCell"/>
</dbReference>
<dbReference type="InterPro" id="IPR036420">
    <property type="entry name" value="BRCT_dom_sf"/>
</dbReference>
<dbReference type="PANTHER" id="PTHR46677">
    <property type="entry name" value="SMC5-SMC6 COMPLEX LOCALIZATION FACTOR PROTEIN 1"/>
    <property type="match status" value="1"/>
</dbReference>
<feature type="domain" description="TopBP1/SLF1 BRCT" evidence="9">
    <location>
        <begin position="59"/>
        <end position="137"/>
    </location>
</feature>
<dbReference type="GO" id="GO:0035861">
    <property type="term" value="C:site of double-strand break"/>
    <property type="evidence" value="ECO:0007669"/>
    <property type="project" value="TreeGrafter"/>
</dbReference>
<dbReference type="Proteomes" id="UP000565785">
    <property type="component" value="Unassembled WGS sequence"/>
</dbReference>
<evidence type="ECO:0000256" key="2">
    <source>
        <dbReference type="ARBA" id="ARBA00004300"/>
    </source>
</evidence>
<accession>A0A7L1NB55</accession>
<keyword evidence="5" id="KW-0227">DNA damage</keyword>
<evidence type="ECO:0000256" key="1">
    <source>
        <dbReference type="ARBA" id="ARBA00004123"/>
    </source>
</evidence>
<dbReference type="Pfam" id="PF23294">
    <property type="entry name" value="BRCT_TopB1_SLF1"/>
    <property type="match status" value="1"/>
</dbReference>
<keyword evidence="3" id="KW-0963">Cytoplasm</keyword>
<evidence type="ECO:0000313" key="10">
    <source>
        <dbReference type="EMBL" id="NXN96659.1"/>
    </source>
</evidence>
<dbReference type="GO" id="GO:0006281">
    <property type="term" value="P:DNA repair"/>
    <property type="evidence" value="ECO:0007669"/>
    <property type="project" value="UniProtKB-KW"/>
</dbReference>
<dbReference type="GO" id="GO:1990166">
    <property type="term" value="P:protein localization to site of double-strand break"/>
    <property type="evidence" value="ECO:0007669"/>
    <property type="project" value="TreeGrafter"/>
</dbReference>
<dbReference type="PANTHER" id="PTHR46677:SF1">
    <property type="entry name" value="SMC5-SMC6 COMPLEX LOCALIZATION FACTOR PROTEIN 1"/>
    <property type="match status" value="1"/>
</dbReference>
<evidence type="ECO:0000256" key="3">
    <source>
        <dbReference type="ARBA" id="ARBA00022490"/>
    </source>
</evidence>
<dbReference type="SUPFAM" id="SSF52113">
    <property type="entry name" value="BRCT domain"/>
    <property type="match status" value="1"/>
</dbReference>
<evidence type="ECO:0000259" key="9">
    <source>
        <dbReference type="Pfam" id="PF23294"/>
    </source>
</evidence>
<feature type="non-terminal residue" evidence="10">
    <location>
        <position position="1"/>
    </location>
</feature>
<reference evidence="10 11" key="1">
    <citation type="submission" date="2019-09" db="EMBL/GenBank/DDBJ databases">
        <title>Bird 10,000 Genomes (B10K) Project - Family phase.</title>
        <authorList>
            <person name="Zhang G."/>
        </authorList>
    </citation>
    <scope>NUCLEOTIDE SEQUENCE [LARGE SCALE GENOMIC DNA]</scope>
    <source>
        <strain evidence="10">B10K-DU-002-35</strain>
        <tissue evidence="10">Muscle</tissue>
    </source>
</reference>
<proteinExistence type="predicted"/>
<evidence type="ECO:0000256" key="6">
    <source>
        <dbReference type="ARBA" id="ARBA00023204"/>
    </source>
</evidence>
<keyword evidence="11" id="KW-1185">Reference proteome</keyword>
<dbReference type="EMBL" id="VXBP01004411">
    <property type="protein sequence ID" value="NXN96659.1"/>
    <property type="molecule type" value="Genomic_DNA"/>
</dbReference>
<dbReference type="GO" id="GO:0005813">
    <property type="term" value="C:centrosome"/>
    <property type="evidence" value="ECO:0007669"/>
    <property type="project" value="UniProtKB-SubCell"/>
</dbReference>
<comment type="caution">
    <text evidence="10">The sequence shown here is derived from an EMBL/GenBank/DDBJ whole genome shotgun (WGS) entry which is preliminary data.</text>
</comment>
<evidence type="ECO:0000256" key="7">
    <source>
        <dbReference type="ARBA" id="ARBA00023212"/>
    </source>
</evidence>
<evidence type="ECO:0000313" key="11">
    <source>
        <dbReference type="Proteomes" id="UP000565785"/>
    </source>
</evidence>
<dbReference type="OrthoDB" id="273147at2759"/>
<evidence type="ECO:0000256" key="5">
    <source>
        <dbReference type="ARBA" id="ARBA00022763"/>
    </source>
</evidence>
<sequence length="137" mass="15936">SGKWILTKEYVINSAESGRWLNETTYEWGYEIDEDSHCSPQMQSAPKRWREELTHSGSPGAFHRWKVVLSELSEDKQMEAIKRVLEAGKATICSSPDEEQQVTHVFINNKTWLAQSKESLSQDLYYPLQYLGNYLFE</sequence>
<comment type="subcellular location">
    <subcellularLocation>
        <location evidence="2">Cytoplasm</location>
        <location evidence="2">Cytoskeleton</location>
        <location evidence="2">Microtubule organizing center</location>
        <location evidence="2">Centrosome</location>
    </subcellularLocation>
    <subcellularLocation>
        <location evidence="1">Nucleus</location>
    </subcellularLocation>
</comment>
<feature type="non-terminal residue" evidence="10">
    <location>
        <position position="137"/>
    </location>
</feature>
<organism evidence="10 11">
    <name type="scientific">Rhinopomastus cyanomelas</name>
    <name type="common">Common scimitarbill</name>
    <dbReference type="NCBI Taxonomy" id="113115"/>
    <lineage>
        <taxon>Eukaryota</taxon>
        <taxon>Metazoa</taxon>
        <taxon>Chordata</taxon>
        <taxon>Craniata</taxon>
        <taxon>Vertebrata</taxon>
        <taxon>Euteleostomi</taxon>
        <taxon>Archelosauria</taxon>
        <taxon>Archosauria</taxon>
        <taxon>Dinosauria</taxon>
        <taxon>Saurischia</taxon>
        <taxon>Theropoda</taxon>
        <taxon>Coelurosauria</taxon>
        <taxon>Aves</taxon>
        <taxon>Neognathae</taxon>
        <taxon>Neoaves</taxon>
        <taxon>Telluraves</taxon>
        <taxon>Coraciimorphae</taxon>
        <taxon>Bucerotiformes</taxon>
        <taxon>Rhinopomastidae</taxon>
        <taxon>Rhinopomastus</taxon>
    </lineage>
</organism>
<keyword evidence="6" id="KW-0234">DNA repair</keyword>
<gene>
    <name evidence="10" type="primary">Slf1</name>
    <name evidence="10" type="ORF">RHICYA_R01322</name>
</gene>
<protein>
    <submittedName>
        <fullName evidence="10">SLF1 protein</fullName>
    </submittedName>
</protein>
<keyword evidence="8" id="KW-0539">Nucleus</keyword>
<evidence type="ECO:0000256" key="4">
    <source>
        <dbReference type="ARBA" id="ARBA00022737"/>
    </source>
</evidence>
<keyword evidence="4" id="KW-0677">Repeat</keyword>
<name>A0A7L1NB55_RHICY</name>